<dbReference type="Proteomes" id="UP001160390">
    <property type="component" value="Unassembled WGS sequence"/>
</dbReference>
<dbReference type="CDD" id="cd02440">
    <property type="entry name" value="AdoMet_MTases"/>
    <property type="match status" value="1"/>
</dbReference>
<evidence type="ECO:0000256" key="1">
    <source>
        <dbReference type="ARBA" id="ARBA00038158"/>
    </source>
</evidence>
<dbReference type="GO" id="GO:0008168">
    <property type="term" value="F:methyltransferase activity"/>
    <property type="evidence" value="ECO:0007669"/>
    <property type="project" value="TreeGrafter"/>
</dbReference>
<dbReference type="InterPro" id="IPR029063">
    <property type="entry name" value="SAM-dependent_MTases_sf"/>
</dbReference>
<comment type="caution">
    <text evidence="3">The sequence shown here is derived from an EMBL/GenBank/DDBJ whole genome shotgun (WGS) entry which is preliminary data.</text>
</comment>
<reference evidence="3" key="1">
    <citation type="submission" date="2023-01" db="EMBL/GenBank/DDBJ databases">
        <authorList>
            <person name="Piombo E."/>
        </authorList>
    </citation>
    <scope>NUCLEOTIDE SEQUENCE</scope>
</reference>
<sequence length="360" mass="40357">MFDPGEQSNVQWEAVQVPRPDFTYRGGGGTESTTMFDPGEQSNFQRGAMQVPRPDSAYSDDDTESTTTINSERLGPLESDITYLFPIEDAEMKMEHTHEGMKYLLNGLCMTSLQGRERVLDIGAGFGVWAFEVGDHYKSLTVVAVDANLSILPKFVPPNVVFVLDNVEYDLGKTRHDFIFCRDMGGSIRDWPKLVRNCFLNLITGGVAEFTEFGTVFSAGGTELAFDHPVADMMMTLSRDCQEKFGQPLNPGPNLKEWLKIAGFRDVTQKTFRIRLNHDDSEDTERVDTDSRVDAVTRVDDVKQMFRTIYCNRISGLYKTLAEHRATRGTLQEGWVLDGLRALCGDDGIEIDIVVVCGMK</sequence>
<gene>
    <name evidence="3" type="ORF">CCHLO57077_00018184</name>
</gene>
<dbReference type="PANTHER" id="PTHR43591">
    <property type="entry name" value="METHYLTRANSFERASE"/>
    <property type="match status" value="1"/>
</dbReference>
<name>A0AA35LSR3_9HYPO</name>
<evidence type="ECO:0000313" key="4">
    <source>
        <dbReference type="Proteomes" id="UP001160390"/>
    </source>
</evidence>
<keyword evidence="4" id="KW-1185">Reference proteome</keyword>
<protein>
    <submittedName>
        <fullName evidence="3">Uncharacterized protein</fullName>
    </submittedName>
</protein>
<feature type="region of interest" description="Disordered" evidence="2">
    <location>
        <begin position="20"/>
        <end position="68"/>
    </location>
</feature>
<dbReference type="EMBL" id="CABFNP030000613">
    <property type="protein sequence ID" value="CAI6058065.1"/>
    <property type="molecule type" value="Genomic_DNA"/>
</dbReference>
<accession>A0AA35LSR3</accession>
<dbReference type="SUPFAM" id="SSF53335">
    <property type="entry name" value="S-adenosyl-L-methionine-dependent methyltransferases"/>
    <property type="match status" value="1"/>
</dbReference>
<dbReference type="Gene3D" id="3.40.50.150">
    <property type="entry name" value="Vaccinia Virus protein VP39"/>
    <property type="match status" value="1"/>
</dbReference>
<feature type="compositionally biased region" description="Polar residues" evidence="2">
    <location>
        <begin position="31"/>
        <end position="45"/>
    </location>
</feature>
<dbReference type="AlphaFoldDB" id="A0AA35LSR3"/>
<dbReference type="Pfam" id="PF13489">
    <property type="entry name" value="Methyltransf_23"/>
    <property type="match status" value="1"/>
</dbReference>
<proteinExistence type="inferred from homology"/>
<comment type="similarity">
    <text evidence="1">Belongs to the methyltransferase superfamily. LaeA methyltransferase family.</text>
</comment>
<dbReference type="PANTHER" id="PTHR43591:SF10">
    <property type="entry name" value="ABC TRANSMEMBRANE TYPE-1 DOMAIN-CONTAINING PROTEIN-RELATED"/>
    <property type="match status" value="1"/>
</dbReference>
<evidence type="ECO:0000313" key="3">
    <source>
        <dbReference type="EMBL" id="CAI6058065.1"/>
    </source>
</evidence>
<organism evidence="3 4">
    <name type="scientific">Clonostachys chloroleuca</name>
    <dbReference type="NCBI Taxonomy" id="1926264"/>
    <lineage>
        <taxon>Eukaryota</taxon>
        <taxon>Fungi</taxon>
        <taxon>Dikarya</taxon>
        <taxon>Ascomycota</taxon>
        <taxon>Pezizomycotina</taxon>
        <taxon>Sordariomycetes</taxon>
        <taxon>Hypocreomycetidae</taxon>
        <taxon>Hypocreales</taxon>
        <taxon>Bionectriaceae</taxon>
        <taxon>Clonostachys</taxon>
    </lineage>
</organism>
<evidence type="ECO:0000256" key="2">
    <source>
        <dbReference type="SAM" id="MobiDB-lite"/>
    </source>
</evidence>